<dbReference type="AlphaFoldDB" id="A0A8S2MEW7"/>
<feature type="region of interest" description="Disordered" evidence="7">
    <location>
        <begin position="320"/>
        <end position="341"/>
    </location>
</feature>
<feature type="compositionally biased region" description="Low complexity" evidence="7">
    <location>
        <begin position="413"/>
        <end position="423"/>
    </location>
</feature>
<feature type="repeat" description="ANK" evidence="6">
    <location>
        <begin position="83"/>
        <end position="115"/>
    </location>
</feature>
<dbReference type="Gene3D" id="1.25.40.20">
    <property type="entry name" value="Ankyrin repeat-containing domain"/>
    <property type="match status" value="2"/>
</dbReference>
<dbReference type="GO" id="GO:0005856">
    <property type="term" value="C:cytoskeleton"/>
    <property type="evidence" value="ECO:0007669"/>
    <property type="project" value="UniProtKB-SubCell"/>
</dbReference>
<name>A0A8S2MEW7_9BILA</name>
<proteinExistence type="inferred from homology"/>
<evidence type="ECO:0000256" key="2">
    <source>
        <dbReference type="ARBA" id="ARBA00022473"/>
    </source>
</evidence>
<dbReference type="InterPro" id="IPR051226">
    <property type="entry name" value="PP1_Regulatory_Subunit"/>
</dbReference>
<keyword evidence="4" id="KW-0206">Cytoskeleton</keyword>
<dbReference type="SMART" id="SM00248">
    <property type="entry name" value="ANK"/>
    <property type="match status" value="5"/>
</dbReference>
<feature type="compositionally biased region" description="Basic and acidic residues" evidence="7">
    <location>
        <begin position="332"/>
        <end position="341"/>
    </location>
</feature>
<dbReference type="Pfam" id="PF12796">
    <property type="entry name" value="Ank_2"/>
    <property type="match status" value="2"/>
</dbReference>
<dbReference type="PROSITE" id="PS50088">
    <property type="entry name" value="ANK_REPEAT"/>
    <property type="match status" value="4"/>
</dbReference>
<evidence type="ECO:0000256" key="4">
    <source>
        <dbReference type="ARBA" id="ARBA00023212"/>
    </source>
</evidence>
<feature type="compositionally biased region" description="Polar residues" evidence="7">
    <location>
        <begin position="424"/>
        <end position="434"/>
    </location>
</feature>
<dbReference type="PROSITE" id="PS50297">
    <property type="entry name" value="ANK_REP_REGION"/>
    <property type="match status" value="4"/>
</dbReference>
<evidence type="ECO:0000256" key="7">
    <source>
        <dbReference type="SAM" id="MobiDB-lite"/>
    </source>
</evidence>
<dbReference type="Proteomes" id="UP000681967">
    <property type="component" value="Unassembled WGS sequence"/>
</dbReference>
<dbReference type="GO" id="GO:0004857">
    <property type="term" value="F:enzyme inhibitor activity"/>
    <property type="evidence" value="ECO:0007669"/>
    <property type="project" value="TreeGrafter"/>
</dbReference>
<feature type="repeat" description="ANK" evidence="6">
    <location>
        <begin position="249"/>
        <end position="281"/>
    </location>
</feature>
<evidence type="ECO:0000256" key="3">
    <source>
        <dbReference type="ARBA" id="ARBA00022737"/>
    </source>
</evidence>
<feature type="non-terminal residue" evidence="8">
    <location>
        <position position="1"/>
    </location>
</feature>
<dbReference type="EMBL" id="CAJOBH010003363">
    <property type="protein sequence ID" value="CAF3949226.1"/>
    <property type="molecule type" value="Genomic_DNA"/>
</dbReference>
<dbReference type="PANTHER" id="PTHR24179">
    <property type="entry name" value="PROTEIN PHOSPHATASE 1 REGULATORY SUBUNIT 12"/>
    <property type="match status" value="1"/>
</dbReference>
<comment type="subcellular location">
    <subcellularLocation>
        <location evidence="1">Cytoplasm</location>
        <location evidence="1">Cytoskeleton</location>
    </subcellularLocation>
</comment>
<dbReference type="SUPFAM" id="SSF48403">
    <property type="entry name" value="Ankyrin repeat"/>
    <property type="match status" value="1"/>
</dbReference>
<protein>
    <submittedName>
        <fullName evidence="8">Uncharacterized protein</fullName>
    </submittedName>
</protein>
<dbReference type="FunFam" id="1.25.40.20:FF:000007">
    <property type="entry name" value="Phosphatase 1 regulatory subunit 12A"/>
    <property type="match status" value="1"/>
</dbReference>
<keyword evidence="3" id="KW-0677">Repeat</keyword>
<comment type="caution">
    <text evidence="8">The sequence shown here is derived from an EMBL/GenBank/DDBJ whole genome shotgun (WGS) entry which is preliminary data.</text>
</comment>
<accession>A0A8S2MEW7</accession>
<dbReference type="GO" id="GO:0019208">
    <property type="term" value="F:phosphatase regulator activity"/>
    <property type="evidence" value="ECO:0007669"/>
    <property type="project" value="TreeGrafter"/>
</dbReference>
<dbReference type="PANTHER" id="PTHR24179:SF21">
    <property type="entry name" value="MYOSIN BINDING SUBUNIT, ISOFORM O"/>
    <property type="match status" value="1"/>
</dbReference>
<feature type="compositionally biased region" description="Polar residues" evidence="7">
    <location>
        <begin position="442"/>
        <end position="481"/>
    </location>
</feature>
<feature type="repeat" description="ANK" evidence="6">
    <location>
        <begin position="116"/>
        <end position="148"/>
    </location>
</feature>
<comment type="similarity">
    <text evidence="5">Belongs to the NRARP family.</text>
</comment>
<dbReference type="GO" id="GO:0005737">
    <property type="term" value="C:cytoplasm"/>
    <property type="evidence" value="ECO:0007669"/>
    <property type="project" value="TreeGrafter"/>
</dbReference>
<keyword evidence="6" id="KW-0040">ANK repeat</keyword>
<evidence type="ECO:0000256" key="1">
    <source>
        <dbReference type="ARBA" id="ARBA00004245"/>
    </source>
</evidence>
<reference evidence="8" key="1">
    <citation type="submission" date="2021-02" db="EMBL/GenBank/DDBJ databases">
        <authorList>
            <person name="Nowell W R."/>
        </authorList>
    </citation>
    <scope>NUCLEOTIDE SEQUENCE</scope>
</reference>
<dbReference type="PRINTS" id="PR01415">
    <property type="entry name" value="ANKYRIN"/>
</dbReference>
<sequence length="487" mass="54275">MLSGINPLSDEVNRQSSAIAKRREQLRRWDESETNRESSNIKISQRVKFQQAYVFLAACSSTDRDEVEKLLQRGVDINTSNIDGLTALHQACIDNNLLMVEYLLNRSADINCQDNEGWTPLHAAASCGNIDIVKYLLSRGATVDVCNNEGELPIDIAEGDDIIACLEDDMRRKGIDDEQARNIEHELMLKHAQDWLNNNQKTNTKSLAETIVHARTGATALHVACAKGYLDVIDILLRAGANINSVDNDGWTPLHAAAHWDKHDVIKFLLERHADLDAKNFAGQTPLDVCDGVTYELLKELKDKQTPVKIQVNETPDNVLLPWKRKPAPSRPTDEQKSILRSESHNENLEITNKPPQPCLPSASLPLSVNPASVDENLSNCSPSIKEKLSNLQRSLHDLSNRYLKTNQEELPNTSATNNSTSNDLNKTTISSYDQRSKQNSDKTVSNSPTTSARPTFLSTTKYSLSNSQRTFTNPLQSLTTNNNNNN</sequence>
<evidence type="ECO:0000256" key="6">
    <source>
        <dbReference type="PROSITE-ProRule" id="PRU00023"/>
    </source>
</evidence>
<evidence type="ECO:0000313" key="8">
    <source>
        <dbReference type="EMBL" id="CAF3949226.1"/>
    </source>
</evidence>
<keyword evidence="4" id="KW-0963">Cytoplasm</keyword>
<organism evidence="8 9">
    <name type="scientific">Rotaria magnacalcarata</name>
    <dbReference type="NCBI Taxonomy" id="392030"/>
    <lineage>
        <taxon>Eukaryota</taxon>
        <taxon>Metazoa</taxon>
        <taxon>Spiralia</taxon>
        <taxon>Gnathifera</taxon>
        <taxon>Rotifera</taxon>
        <taxon>Eurotatoria</taxon>
        <taxon>Bdelloidea</taxon>
        <taxon>Philodinida</taxon>
        <taxon>Philodinidae</taxon>
        <taxon>Rotaria</taxon>
    </lineage>
</organism>
<keyword evidence="2" id="KW-0217">Developmental protein</keyword>
<feature type="region of interest" description="Disordered" evidence="7">
    <location>
        <begin position="407"/>
        <end position="487"/>
    </location>
</feature>
<feature type="repeat" description="ANK" evidence="6">
    <location>
        <begin position="216"/>
        <end position="248"/>
    </location>
</feature>
<gene>
    <name evidence="8" type="ORF">BYL167_LOCUS10934</name>
</gene>
<dbReference type="InterPro" id="IPR002110">
    <property type="entry name" value="Ankyrin_rpt"/>
</dbReference>
<dbReference type="InterPro" id="IPR036770">
    <property type="entry name" value="Ankyrin_rpt-contain_sf"/>
</dbReference>
<evidence type="ECO:0000256" key="5">
    <source>
        <dbReference type="ARBA" id="ARBA00038386"/>
    </source>
</evidence>
<evidence type="ECO:0000313" key="9">
    <source>
        <dbReference type="Proteomes" id="UP000681967"/>
    </source>
</evidence>